<sequence>MSFSCNIKSKNKLNTMKKLEYKVPELLKDIVTSVSKNIRDKAIKLERGNNANGINVELVKISEIEAISKVHTSAENMPWAMFEHFGTGDFRELPAIGKTKHFIETGGSEWFIPVNKVEKALNYPIITINDIDFYVAHGAKANHFMTDAEFLTREENKTIIRNKIDKLIKEVSK</sequence>
<proteinExistence type="predicted"/>
<protein>
    <submittedName>
        <fullName evidence="1">Putative tail component</fullName>
    </submittedName>
</protein>
<evidence type="ECO:0000313" key="1">
    <source>
        <dbReference type="EMBL" id="DAD74431.1"/>
    </source>
</evidence>
<name>A0A8S5LX46_9CAUD</name>
<dbReference type="EMBL" id="BK014760">
    <property type="protein sequence ID" value="DAD74431.1"/>
    <property type="molecule type" value="Genomic_DNA"/>
</dbReference>
<accession>A0A8S5LX46</accession>
<organism evidence="1">
    <name type="scientific">Siphoviridae sp. ctRiO19</name>
    <dbReference type="NCBI Taxonomy" id="2826337"/>
    <lineage>
        <taxon>Viruses</taxon>
        <taxon>Duplodnaviria</taxon>
        <taxon>Heunggongvirae</taxon>
        <taxon>Uroviricota</taxon>
        <taxon>Caudoviricetes</taxon>
    </lineage>
</organism>
<reference evidence="1" key="1">
    <citation type="journal article" date="2021" name="Proc. Natl. Acad. Sci. U.S.A.">
        <title>A Catalog of Tens of Thousands of Viruses from Human Metagenomes Reveals Hidden Associations with Chronic Diseases.</title>
        <authorList>
            <person name="Tisza M.J."/>
            <person name="Buck C.B."/>
        </authorList>
    </citation>
    <scope>NUCLEOTIDE SEQUENCE</scope>
    <source>
        <strain evidence="1">CtRiO19</strain>
    </source>
</reference>